<accession>A0A4R9LZW5</accession>
<organism evidence="1 2">
    <name type="scientific">Leptospira idonii</name>
    <dbReference type="NCBI Taxonomy" id="1193500"/>
    <lineage>
        <taxon>Bacteria</taxon>
        <taxon>Pseudomonadati</taxon>
        <taxon>Spirochaetota</taxon>
        <taxon>Spirochaetia</taxon>
        <taxon>Leptospirales</taxon>
        <taxon>Leptospiraceae</taxon>
        <taxon>Leptospira</taxon>
    </lineage>
</organism>
<comment type="caution">
    <text evidence="1">The sequence shown here is derived from an EMBL/GenBank/DDBJ whole genome shotgun (WGS) entry which is preliminary data.</text>
</comment>
<dbReference type="PANTHER" id="PTHR33221:SF9">
    <property type="entry name" value="RRF2 FAMILY PROTEIN"/>
    <property type="match status" value="1"/>
</dbReference>
<dbReference type="InterPro" id="IPR030489">
    <property type="entry name" value="TR_Rrf2-type_CS"/>
</dbReference>
<dbReference type="Gene3D" id="1.10.10.10">
    <property type="entry name" value="Winged helix-like DNA-binding domain superfamily/Winged helix DNA-binding domain"/>
    <property type="match status" value="1"/>
</dbReference>
<reference evidence="1" key="1">
    <citation type="journal article" date="2019" name="PLoS Negl. Trop. Dis.">
        <title>Revisiting the worldwide diversity of Leptospira species in the environment.</title>
        <authorList>
            <person name="Vincent A.T."/>
            <person name="Schiettekatte O."/>
            <person name="Bourhy P."/>
            <person name="Veyrier F.J."/>
            <person name="Picardeau M."/>
        </authorList>
    </citation>
    <scope>NUCLEOTIDE SEQUENCE [LARGE SCALE GENOMIC DNA]</scope>
    <source>
        <strain evidence="1">201300427</strain>
    </source>
</reference>
<dbReference type="PROSITE" id="PS51197">
    <property type="entry name" value="HTH_RRF2_2"/>
    <property type="match status" value="1"/>
</dbReference>
<protein>
    <submittedName>
        <fullName evidence="1">Rrf2 family transcriptional regulator</fullName>
    </submittedName>
</protein>
<dbReference type="Proteomes" id="UP000298058">
    <property type="component" value="Unassembled WGS sequence"/>
</dbReference>
<gene>
    <name evidence="1" type="ORF">EHS15_16855</name>
</gene>
<sequence>MILGNQVEWTLHCMSVLSWFPEDVAVPSKLLAEFHGVRKDYLLKALQRLAGAGIVVTTTGPKGGYRLAKSPEEISLLEIIEAVEGRQSSFHCQEIRKNNPCNKTTGQKSPVCSIAAVMYKADHAWRDVLKKTKLSDVIRDVNATVPQKSLAESKEWFLERI</sequence>
<dbReference type="GO" id="GO:0005829">
    <property type="term" value="C:cytosol"/>
    <property type="evidence" value="ECO:0007669"/>
    <property type="project" value="TreeGrafter"/>
</dbReference>
<dbReference type="GO" id="GO:0003700">
    <property type="term" value="F:DNA-binding transcription factor activity"/>
    <property type="evidence" value="ECO:0007669"/>
    <property type="project" value="TreeGrafter"/>
</dbReference>
<dbReference type="InterPro" id="IPR000944">
    <property type="entry name" value="Tscrpt_reg_Rrf2"/>
</dbReference>
<dbReference type="InterPro" id="IPR036388">
    <property type="entry name" value="WH-like_DNA-bd_sf"/>
</dbReference>
<dbReference type="SUPFAM" id="SSF46785">
    <property type="entry name" value="Winged helix' DNA-binding domain"/>
    <property type="match status" value="1"/>
</dbReference>
<evidence type="ECO:0000313" key="2">
    <source>
        <dbReference type="Proteomes" id="UP000298058"/>
    </source>
</evidence>
<name>A0A4R9LZW5_9LEPT</name>
<dbReference type="OrthoDB" id="9808360at2"/>
<keyword evidence="2" id="KW-1185">Reference proteome</keyword>
<dbReference type="InterPro" id="IPR036390">
    <property type="entry name" value="WH_DNA-bd_sf"/>
</dbReference>
<dbReference type="NCBIfam" id="TIGR00738">
    <property type="entry name" value="rrf2_super"/>
    <property type="match status" value="1"/>
</dbReference>
<dbReference type="EMBL" id="RQHW01000065">
    <property type="protein sequence ID" value="TGN17690.1"/>
    <property type="molecule type" value="Genomic_DNA"/>
</dbReference>
<evidence type="ECO:0000313" key="1">
    <source>
        <dbReference type="EMBL" id="TGN17690.1"/>
    </source>
</evidence>
<dbReference type="PROSITE" id="PS01332">
    <property type="entry name" value="HTH_RRF2_1"/>
    <property type="match status" value="1"/>
</dbReference>
<dbReference type="AlphaFoldDB" id="A0A4R9LZW5"/>
<dbReference type="RefSeq" id="WP_135761747.1">
    <property type="nucleotide sequence ID" value="NZ_RQHW01000065.1"/>
</dbReference>
<proteinExistence type="predicted"/>
<dbReference type="PANTHER" id="PTHR33221">
    <property type="entry name" value="WINGED HELIX-TURN-HELIX TRANSCRIPTIONAL REGULATOR, RRF2 FAMILY"/>
    <property type="match status" value="1"/>
</dbReference>
<dbReference type="Pfam" id="PF02082">
    <property type="entry name" value="Rrf2"/>
    <property type="match status" value="1"/>
</dbReference>